<evidence type="ECO:0000256" key="5">
    <source>
        <dbReference type="ARBA" id="ARBA00022989"/>
    </source>
</evidence>
<feature type="transmembrane region" description="Helical" evidence="8">
    <location>
        <begin position="523"/>
        <end position="544"/>
    </location>
</feature>
<comment type="caution">
    <text evidence="10">The sequence shown here is derived from an EMBL/GenBank/DDBJ whole genome shotgun (WGS) entry which is preliminary data.</text>
</comment>
<dbReference type="GO" id="GO:0004252">
    <property type="term" value="F:serine-type endopeptidase activity"/>
    <property type="evidence" value="ECO:0007669"/>
    <property type="project" value="InterPro"/>
</dbReference>
<evidence type="ECO:0000256" key="4">
    <source>
        <dbReference type="ARBA" id="ARBA00022801"/>
    </source>
</evidence>
<evidence type="ECO:0000259" key="9">
    <source>
        <dbReference type="Pfam" id="PF01694"/>
    </source>
</evidence>
<name>A0A2P7YN70_9PEZI</name>
<evidence type="ECO:0000256" key="7">
    <source>
        <dbReference type="SAM" id="MobiDB-lite"/>
    </source>
</evidence>
<feature type="domain" description="Peptidase S54 rhomboid" evidence="9">
    <location>
        <begin position="428"/>
        <end position="569"/>
    </location>
</feature>
<organism evidence="10 11">
    <name type="scientific">Elsinoe australis</name>
    <dbReference type="NCBI Taxonomy" id="40998"/>
    <lineage>
        <taxon>Eukaryota</taxon>
        <taxon>Fungi</taxon>
        <taxon>Dikarya</taxon>
        <taxon>Ascomycota</taxon>
        <taxon>Pezizomycotina</taxon>
        <taxon>Dothideomycetes</taxon>
        <taxon>Dothideomycetidae</taxon>
        <taxon>Myriangiales</taxon>
        <taxon>Elsinoaceae</taxon>
        <taxon>Elsinoe</taxon>
    </lineage>
</organism>
<accession>A0A2P7YN70</accession>
<comment type="similarity">
    <text evidence="2">Belongs to the peptidase S54 family.</text>
</comment>
<evidence type="ECO:0000256" key="8">
    <source>
        <dbReference type="SAM" id="Phobius"/>
    </source>
</evidence>
<reference evidence="10 11" key="1">
    <citation type="submission" date="2017-05" db="EMBL/GenBank/DDBJ databases">
        <title>Draft genome sequence of Elsinoe australis.</title>
        <authorList>
            <person name="Cheng Q."/>
        </authorList>
    </citation>
    <scope>NUCLEOTIDE SEQUENCE [LARGE SCALE GENOMIC DNA]</scope>
    <source>
        <strain evidence="10 11">NL1</strain>
    </source>
</reference>
<dbReference type="Proteomes" id="UP000243723">
    <property type="component" value="Unassembled WGS sequence"/>
</dbReference>
<dbReference type="AlphaFoldDB" id="A0A2P7YN70"/>
<dbReference type="EMBL" id="NHZQ01000412">
    <property type="protein sequence ID" value="PSK37399.1"/>
    <property type="molecule type" value="Genomic_DNA"/>
</dbReference>
<keyword evidence="5 8" id="KW-1133">Transmembrane helix</keyword>
<dbReference type="Pfam" id="PF01694">
    <property type="entry name" value="Rhomboid"/>
    <property type="match status" value="1"/>
</dbReference>
<keyword evidence="4" id="KW-0378">Hydrolase</keyword>
<feature type="compositionally biased region" description="Basic and acidic residues" evidence="7">
    <location>
        <begin position="249"/>
        <end position="270"/>
    </location>
</feature>
<dbReference type="PANTHER" id="PTHR43731:SF14">
    <property type="entry name" value="PRESENILIN-ASSOCIATED RHOMBOID-LIKE PROTEIN, MITOCHONDRIAL"/>
    <property type="match status" value="1"/>
</dbReference>
<keyword evidence="11" id="KW-1185">Reference proteome</keyword>
<dbReference type="Gene3D" id="1.20.1540.10">
    <property type="entry name" value="Rhomboid-like"/>
    <property type="match status" value="1"/>
</dbReference>
<feature type="transmembrane region" description="Helical" evidence="8">
    <location>
        <begin position="415"/>
        <end position="434"/>
    </location>
</feature>
<evidence type="ECO:0000313" key="10">
    <source>
        <dbReference type="EMBL" id="PSK37399.1"/>
    </source>
</evidence>
<feature type="transmembrane region" description="Helical" evidence="8">
    <location>
        <begin position="491"/>
        <end position="511"/>
    </location>
</feature>
<dbReference type="GO" id="GO:0006465">
    <property type="term" value="P:signal peptide processing"/>
    <property type="evidence" value="ECO:0007669"/>
    <property type="project" value="TreeGrafter"/>
</dbReference>
<dbReference type="PANTHER" id="PTHR43731">
    <property type="entry name" value="RHOMBOID PROTEASE"/>
    <property type="match status" value="1"/>
</dbReference>
<proteinExistence type="inferred from homology"/>
<evidence type="ECO:0000256" key="6">
    <source>
        <dbReference type="ARBA" id="ARBA00023136"/>
    </source>
</evidence>
<comment type="subcellular location">
    <subcellularLocation>
        <location evidence="1">Membrane</location>
        <topology evidence="1">Multi-pass membrane protein</topology>
    </subcellularLocation>
</comment>
<sequence>MRHAVRLASSVLRNAALQPRQNLASRTFGTCWTSEIAFPSTRSISDVGNGRNHILQSFQAIRNYQNAKLERAFTTTTTKGAKKDESAATTSIPISEPTPEEKQRQLTWRDYDPDGGLPLLSEDLSPDELDKVFSEKIEDPEVGNWILRLMNWRRQSGALIDKQVDFPPEMGVSRRQAYEALMYLRQTYPNFDERSAGVAWAEEQINEVSSEYVARAEKLGLYRRLDSDEQQEDSSPESSDIYGQSQLVEMRRTNEATAKAAEEERLAREQTEEEAELARLKSQPSPEEPSRKVPGQDPSYELGLGSTASNTATLLRPTQRKAWVKHYEERATLIKDTAPPPISKLRRLVPSFLLTLLVLSLSYGLHTLYVPPPTSARFFPDLPPSLTTIATLSATMLLVLIAYRLPPLWRPMNKYFISVPAAPTAISTFLATFTHQQVSHLFWNLILLWSFGRYLHEDVGRGTFLAIFLASGTVGNFAALTSYVLRNKWMTYAFGSSTAVYGVISATCLLRADSDVEVAGFKLPITGLVLLGGFTVLEVALALRGGKAAKGINFEAHAAGLLAGAGCAGLVRWEVERERRRKEWEREGEGLMIRMEGERK</sequence>
<feature type="region of interest" description="Disordered" evidence="7">
    <location>
        <begin position="226"/>
        <end position="311"/>
    </location>
</feature>
<keyword evidence="3 8" id="KW-0812">Transmembrane</keyword>
<feature type="region of interest" description="Disordered" evidence="7">
    <location>
        <begin position="76"/>
        <end position="104"/>
    </location>
</feature>
<dbReference type="InterPro" id="IPR050925">
    <property type="entry name" value="Rhomboid_protease_S54"/>
</dbReference>
<evidence type="ECO:0000256" key="2">
    <source>
        <dbReference type="ARBA" id="ARBA00009045"/>
    </source>
</evidence>
<dbReference type="STRING" id="40998.A0A2P7YN70"/>
<feature type="transmembrane region" description="Helical" evidence="8">
    <location>
        <begin position="348"/>
        <end position="365"/>
    </location>
</feature>
<dbReference type="InterPro" id="IPR035952">
    <property type="entry name" value="Rhomboid-like_sf"/>
</dbReference>
<evidence type="ECO:0000313" key="11">
    <source>
        <dbReference type="Proteomes" id="UP000243723"/>
    </source>
</evidence>
<dbReference type="SUPFAM" id="SSF144091">
    <property type="entry name" value="Rhomboid-like"/>
    <property type="match status" value="1"/>
</dbReference>
<dbReference type="InterPro" id="IPR022764">
    <property type="entry name" value="Peptidase_S54_rhomboid_dom"/>
</dbReference>
<keyword evidence="6 8" id="KW-0472">Membrane</keyword>
<evidence type="ECO:0000256" key="1">
    <source>
        <dbReference type="ARBA" id="ARBA00004141"/>
    </source>
</evidence>
<protein>
    <submittedName>
        <fullName evidence="10">Presenilins-associated rhomboid-like protein, mitochondrial</fullName>
    </submittedName>
</protein>
<gene>
    <name evidence="10" type="ORF">B9Z65_2141</name>
</gene>
<dbReference type="GO" id="GO:0016020">
    <property type="term" value="C:membrane"/>
    <property type="evidence" value="ECO:0007669"/>
    <property type="project" value="UniProtKB-SubCell"/>
</dbReference>
<dbReference type="OrthoDB" id="10260614at2759"/>
<feature type="transmembrane region" description="Helical" evidence="8">
    <location>
        <begin position="385"/>
        <end position="403"/>
    </location>
</feature>
<feature type="transmembrane region" description="Helical" evidence="8">
    <location>
        <begin position="463"/>
        <end position="485"/>
    </location>
</feature>
<evidence type="ECO:0000256" key="3">
    <source>
        <dbReference type="ARBA" id="ARBA00022692"/>
    </source>
</evidence>